<evidence type="ECO:0000313" key="2">
    <source>
        <dbReference type="EMBL" id="PZE17990.1"/>
    </source>
</evidence>
<evidence type="ECO:0000313" key="3">
    <source>
        <dbReference type="Proteomes" id="UP000249248"/>
    </source>
</evidence>
<feature type="transmembrane region" description="Helical" evidence="1">
    <location>
        <begin position="108"/>
        <end position="129"/>
    </location>
</feature>
<evidence type="ECO:0000256" key="1">
    <source>
        <dbReference type="SAM" id="Phobius"/>
    </source>
</evidence>
<accession>A0A2W1N357</accession>
<keyword evidence="3" id="KW-1185">Reference proteome</keyword>
<keyword evidence="1" id="KW-0812">Transmembrane</keyword>
<proteinExistence type="predicted"/>
<dbReference type="EMBL" id="QKSB01000002">
    <property type="protein sequence ID" value="PZE17990.1"/>
    <property type="molecule type" value="Genomic_DNA"/>
</dbReference>
<protein>
    <submittedName>
        <fullName evidence="2">Uncharacterized protein</fullName>
    </submittedName>
</protein>
<name>A0A2W1N357_9FLAO</name>
<dbReference type="AlphaFoldDB" id="A0A2W1N357"/>
<comment type="caution">
    <text evidence="2">The sequence shown here is derived from an EMBL/GenBank/DDBJ whole genome shotgun (WGS) entry which is preliminary data.</text>
</comment>
<keyword evidence="1" id="KW-0472">Membrane</keyword>
<dbReference type="Proteomes" id="UP000249248">
    <property type="component" value="Unassembled WGS sequence"/>
</dbReference>
<organism evidence="2 3">
    <name type="scientific">Putridiphycobacter roseus</name>
    <dbReference type="NCBI Taxonomy" id="2219161"/>
    <lineage>
        <taxon>Bacteria</taxon>
        <taxon>Pseudomonadati</taxon>
        <taxon>Bacteroidota</taxon>
        <taxon>Flavobacteriia</taxon>
        <taxon>Flavobacteriales</taxon>
        <taxon>Crocinitomicaceae</taxon>
        <taxon>Putridiphycobacter</taxon>
    </lineage>
</organism>
<feature type="transmembrane region" description="Helical" evidence="1">
    <location>
        <begin position="135"/>
        <end position="155"/>
    </location>
</feature>
<sequence length="261" mass="30288">MIGSQIIPIEEQSLLHTFKTWGLPLVELFVFSYIFIKIRKATRAYKVQQERQTDFYEILKETCAEIVPTKLVPFLATEIAVFYYGFYKWKKTPLQANEFSVHKNTSTVIVMCVVLFLVGIETFALHLLLNSWHPIFAWILTGLSIYSAFQIIGFMKSILHRSIVIDQRHLKLRFGMMSEMKIDFQDIARVELSNKQLEKSATDRMLSPMGDLEGQNMLITFKKHQELKQLYGFHKSIITVGLHVDNPIALHQALMIKMAEK</sequence>
<feature type="transmembrane region" description="Helical" evidence="1">
    <location>
        <begin position="20"/>
        <end position="36"/>
    </location>
</feature>
<reference evidence="2 3" key="1">
    <citation type="submission" date="2018-06" db="EMBL/GenBank/DDBJ databases">
        <title>The draft genome sequence of Crocinitomix sp. SM1701.</title>
        <authorList>
            <person name="Zhang X."/>
        </authorList>
    </citation>
    <scope>NUCLEOTIDE SEQUENCE [LARGE SCALE GENOMIC DNA]</scope>
    <source>
        <strain evidence="2 3">SM1701</strain>
    </source>
</reference>
<keyword evidence="1" id="KW-1133">Transmembrane helix</keyword>
<gene>
    <name evidence="2" type="ORF">DNU06_05055</name>
</gene>